<dbReference type="PATRIC" id="fig|1641389.3.peg.734"/>
<dbReference type="GO" id="GO:0005829">
    <property type="term" value="C:cytosol"/>
    <property type="evidence" value="ECO:0007669"/>
    <property type="project" value="TreeGrafter"/>
</dbReference>
<dbReference type="Pfam" id="PF03275">
    <property type="entry name" value="GLF"/>
    <property type="match status" value="1"/>
</dbReference>
<evidence type="ECO:0000256" key="5">
    <source>
        <dbReference type="ARBA" id="ARBA00023235"/>
    </source>
</evidence>
<gene>
    <name evidence="7" type="ORF">XD93_0626</name>
</gene>
<dbReference type="GO" id="GO:0008767">
    <property type="term" value="F:UDP-galactopyranose mutase activity"/>
    <property type="evidence" value="ECO:0007669"/>
    <property type="project" value="InterPro"/>
</dbReference>
<dbReference type="GO" id="GO:0050660">
    <property type="term" value="F:flavin adenine dinucleotide binding"/>
    <property type="evidence" value="ECO:0007669"/>
    <property type="project" value="TreeGrafter"/>
</dbReference>
<keyword evidence="4" id="KW-0274">FAD</keyword>
<evidence type="ECO:0000256" key="3">
    <source>
        <dbReference type="ARBA" id="ARBA00022630"/>
    </source>
</evidence>
<dbReference type="SUPFAM" id="SSF54373">
    <property type="entry name" value="FAD-linked reductases, C-terminal domain"/>
    <property type="match status" value="1"/>
</dbReference>
<dbReference type="Pfam" id="PF13450">
    <property type="entry name" value="NAD_binding_8"/>
    <property type="match status" value="1"/>
</dbReference>
<reference evidence="8" key="1">
    <citation type="journal article" date="2015" name="MBio">
        <title>Genome-Resolved Metagenomic Analysis Reveals Roles for Candidate Phyla and Other Microbial Community Members in Biogeochemical Transformations in Oil Reservoirs.</title>
        <authorList>
            <person name="Hu P."/>
            <person name="Tom L."/>
            <person name="Singh A."/>
            <person name="Thomas B.C."/>
            <person name="Baker B.J."/>
            <person name="Piceno Y.M."/>
            <person name="Andersen G.L."/>
            <person name="Banfield J.F."/>
        </authorList>
    </citation>
    <scope>NUCLEOTIDE SEQUENCE [LARGE SCALE GENOMIC DNA]</scope>
</reference>
<accession>A0A101HHL9</accession>
<feature type="domain" description="UDP-galactopyranose mutase C-terminal" evidence="6">
    <location>
        <begin position="150"/>
        <end position="365"/>
    </location>
</feature>
<dbReference type="EMBL" id="LGGO01000082">
    <property type="protein sequence ID" value="KUK76953.1"/>
    <property type="molecule type" value="Genomic_DNA"/>
</dbReference>
<dbReference type="Proteomes" id="UP000053904">
    <property type="component" value="Unassembled WGS sequence"/>
</dbReference>
<dbReference type="PANTHER" id="PTHR21197:SF0">
    <property type="entry name" value="UDP-GALACTOPYRANOSE MUTASE"/>
    <property type="match status" value="1"/>
</dbReference>
<comment type="cofactor">
    <cofactor evidence="1">
        <name>FAD</name>
        <dbReference type="ChEBI" id="CHEBI:57692"/>
    </cofactor>
</comment>
<evidence type="ECO:0000256" key="1">
    <source>
        <dbReference type="ARBA" id="ARBA00001974"/>
    </source>
</evidence>
<evidence type="ECO:0000313" key="7">
    <source>
        <dbReference type="EMBL" id="KUK76953.1"/>
    </source>
</evidence>
<keyword evidence="3" id="KW-0285">Flavoprotein</keyword>
<proteinExistence type="inferred from homology"/>
<dbReference type="NCBIfam" id="TIGR00031">
    <property type="entry name" value="UDP-GALP_mutase"/>
    <property type="match status" value="1"/>
</dbReference>
<evidence type="ECO:0000259" key="6">
    <source>
        <dbReference type="Pfam" id="PF03275"/>
    </source>
</evidence>
<sequence>MYDVIVVGSGYAGSIMARKFADIGKKVLVLERRNHIGGNMYDEKDKNGILVHKYGPHIAYMNIWRTYDFLSQYTEFVPYQHHVNAEIDGVEVPLPFNLNSIDKLFELKKALKLKEMLIKEFGMDKKVPILELRKSKKKEIRDLAEYIYEKVFLDYTTKMWGKGPEELDPAITGRVPVHVSYDDRHFTQLIQVMPKHGYTEIFKKMLNHKNIEIELNVEALGRIKLDNWKILYKGKEFKGTLIFTGAIDELMNEKYGKLPYRSLYFEHKTYKVDRLQSVAVINWPDKRSATRRTENKLLVCQPNVPNVTSTITEYPGEYNKKDKKWNDPYYPIIEKENIKKVGKYFKEAEKYKNLVLIGRLAEYKYYNMEAVILATLDKFEELKKKIDI</sequence>
<comment type="caution">
    <text evidence="7">The sequence shown here is derived from an EMBL/GenBank/DDBJ whole genome shotgun (WGS) entry which is preliminary data.</text>
</comment>
<dbReference type="InterPro" id="IPR004379">
    <property type="entry name" value="UDP-GALP_mutase"/>
</dbReference>
<dbReference type="Gene3D" id="3.40.50.720">
    <property type="entry name" value="NAD(P)-binding Rossmann-like Domain"/>
    <property type="match status" value="3"/>
</dbReference>
<comment type="similarity">
    <text evidence="2">Belongs to the UDP-galactopyranose/dTDP-fucopyranose mutase family.</text>
</comment>
<evidence type="ECO:0000313" key="8">
    <source>
        <dbReference type="Proteomes" id="UP000053904"/>
    </source>
</evidence>
<evidence type="ECO:0000256" key="4">
    <source>
        <dbReference type="ARBA" id="ARBA00022827"/>
    </source>
</evidence>
<organism evidence="7 8">
    <name type="scientific">candidate division WS6 bacterium 34_10</name>
    <dbReference type="NCBI Taxonomy" id="1641389"/>
    <lineage>
        <taxon>Bacteria</taxon>
        <taxon>Candidatus Dojkabacteria</taxon>
    </lineage>
</organism>
<dbReference type="InterPro" id="IPR015899">
    <property type="entry name" value="UDP-GalPyranose_mutase_C"/>
</dbReference>
<protein>
    <recommendedName>
        <fullName evidence="6">UDP-galactopyranose mutase C-terminal domain-containing protein</fullName>
    </recommendedName>
</protein>
<evidence type="ECO:0000256" key="2">
    <source>
        <dbReference type="ARBA" id="ARBA00009321"/>
    </source>
</evidence>
<dbReference type="SUPFAM" id="SSF51971">
    <property type="entry name" value="Nucleotide-binding domain"/>
    <property type="match status" value="1"/>
</dbReference>
<keyword evidence="5" id="KW-0413">Isomerase</keyword>
<dbReference type="PANTHER" id="PTHR21197">
    <property type="entry name" value="UDP-GALACTOPYRANOSE MUTASE"/>
    <property type="match status" value="1"/>
</dbReference>
<dbReference type="AlphaFoldDB" id="A0A101HHL9"/>
<name>A0A101HHL9_9BACT</name>